<dbReference type="PANTHER" id="PTHR15830">
    <property type="entry name" value="TELOMERE LENGTH REGULATION PROTEIN TEL2 FAMILY MEMBER"/>
    <property type="match status" value="1"/>
</dbReference>
<dbReference type="FunFam" id="1.25.40.720:FF:000004">
    <property type="entry name" value="WGS project CABT00000000 data, contig 2.6"/>
    <property type="match status" value="1"/>
</dbReference>
<name>A0A9W8X7J9_9PLEO</name>
<reference evidence="4" key="1">
    <citation type="submission" date="2022-10" db="EMBL/GenBank/DDBJ databases">
        <title>Tapping the CABI collections for fungal endophytes: first genome assemblies for Collariella, Neodidymelliopsis, Ascochyta clinopodiicola, Didymella pomorum, Didymosphaeria variabile, Neocosmospora piperis and Neocucurbitaria cava.</title>
        <authorList>
            <person name="Hill R."/>
        </authorList>
    </citation>
    <scope>NUCLEOTIDE SEQUENCE</scope>
    <source>
        <strain evidence="4">IMI 360193</strain>
    </source>
</reference>
<comment type="caution">
    <text evidence="4">The sequence shown here is derived from an EMBL/GenBank/DDBJ whole genome shotgun (WGS) entry which is preliminary data.</text>
</comment>
<dbReference type="Gene3D" id="1.25.40.720">
    <property type="entry name" value="Telomere length regulation protein 2, C-terminal domain"/>
    <property type="match status" value="2"/>
</dbReference>
<keyword evidence="5" id="KW-1185">Reference proteome</keyword>
<feature type="domain" description="Telomere length regulation protein conserved" evidence="3">
    <location>
        <begin position="579"/>
        <end position="690"/>
    </location>
</feature>
<sequence>MADFLTAVSTKKIVSKPATPKIQDLSIQDPETIDTPQAALQALRSQPSHETVRNVLKYLDSRGVSLVISEPVYASIAHELVNNLIPNFWRTLKQQKNDWHPLIIVLRNTTGIGHLLTGLRTLILQSRQKKAAGTTDNVPEFIKDTLEVLDGVLSGGDVSHQIYERILDFGKNDIQRRLLWKEYLAQVASGRALSIRAEAEDILKERRINGSSFSGNDLAEWLGNNIDFMLSCGDVDKDLNTAVNELASKVLSLGYTDRLVAAILANGIEVDRVTQFAALIGRLKAFEQRKYFNAVVVYVSTRFFQSEVVSNNDEKIAQSPTVSGAATLLNSFMSTNEVLKDHVVSSLTKSTIPSLDDSFATRRSVLAALAQDEDKLQTLLENCIKTFGDSVYVKHTPVMQQESLAQTLALCCGYVQRAQPMFVTMMAKSTYHVNGMSNRIGAASPRARFLGIAVGTAVSKMVDKPELQLKIELEGTEVEEARWYERLTKVDDKLGSISDLQTKPTTASSTGRPPSKPKPVVKVAKSPGITEIQGPRVIEVLSDSEDEDADLVTYGKPDSDPEDSDDDPTAINRNKPTAPVYIRDLVAGLRDQENYDRHELALATAASLIRRKTNFGTEVTDHLEELATTLTGLQNGLELESFAQQRQQALIAVLLAKPAQMAQWFARSFFSGDYSLTQRIAMLTTLGLAARELAGMKDSSTDELIPATPSFPSKQLPPHLHKTYTEDKTVSPVAKLTSTMARAMLSPLASQAADTLSGPNVLKVRTFSSRMEVEAARKKPIPNALAQIVADNFFFPLTGRWWLQIKSSSDSIYASTHLLPPLLQTLSLLLNASGPNTLSLPQMTREYWDLLLSVRGLAANDKAILSALLFGFLMILETNENKERLATEQGKELMETQAWVKMVFEGLGAGSEEDERIRVLAAGVVIRCQEVVEKYQRRLAGALMDY</sequence>
<dbReference type="PANTHER" id="PTHR15830:SF10">
    <property type="entry name" value="TELOMERE LENGTH REGULATION PROTEIN TEL2 HOMOLOG"/>
    <property type="match status" value="1"/>
</dbReference>
<evidence type="ECO:0000313" key="5">
    <source>
        <dbReference type="Proteomes" id="UP001140562"/>
    </source>
</evidence>
<dbReference type="InterPro" id="IPR051970">
    <property type="entry name" value="TEL2_Regulation"/>
</dbReference>
<evidence type="ECO:0000256" key="2">
    <source>
        <dbReference type="SAM" id="MobiDB-lite"/>
    </source>
</evidence>
<proteinExistence type="inferred from homology"/>
<comment type="similarity">
    <text evidence="1">Belongs to the TEL2 family.</text>
</comment>
<organism evidence="4 5">
    <name type="scientific">Didymella glomerata</name>
    <dbReference type="NCBI Taxonomy" id="749621"/>
    <lineage>
        <taxon>Eukaryota</taxon>
        <taxon>Fungi</taxon>
        <taxon>Dikarya</taxon>
        <taxon>Ascomycota</taxon>
        <taxon>Pezizomycotina</taxon>
        <taxon>Dothideomycetes</taxon>
        <taxon>Pleosporomycetidae</taxon>
        <taxon>Pleosporales</taxon>
        <taxon>Pleosporineae</taxon>
        <taxon>Didymellaceae</taxon>
        <taxon>Didymella</taxon>
    </lineage>
</organism>
<dbReference type="GO" id="GO:0051083">
    <property type="term" value="P:'de novo' cotranslational protein folding"/>
    <property type="evidence" value="ECO:0007669"/>
    <property type="project" value="TreeGrafter"/>
</dbReference>
<dbReference type="AlphaFoldDB" id="A0A9W8X7J9"/>
<feature type="region of interest" description="Disordered" evidence="2">
    <location>
        <begin position="498"/>
        <end position="576"/>
    </location>
</feature>
<dbReference type="InterPro" id="IPR019337">
    <property type="entry name" value="Telomere_length_regulation_dom"/>
</dbReference>
<dbReference type="Pfam" id="PF10193">
    <property type="entry name" value="Telomere_reg-2"/>
    <property type="match status" value="1"/>
</dbReference>
<dbReference type="GO" id="GO:0051879">
    <property type="term" value="F:Hsp90 protein binding"/>
    <property type="evidence" value="ECO:0007669"/>
    <property type="project" value="TreeGrafter"/>
</dbReference>
<dbReference type="OrthoDB" id="10258062at2759"/>
<dbReference type="GO" id="GO:0005829">
    <property type="term" value="C:cytosol"/>
    <property type="evidence" value="ECO:0007669"/>
    <property type="project" value="TreeGrafter"/>
</dbReference>
<evidence type="ECO:0000259" key="3">
    <source>
        <dbReference type="Pfam" id="PF10193"/>
    </source>
</evidence>
<dbReference type="FunFam" id="1.25.40.720:FF:000007">
    <property type="entry name" value="WGS project CABT00000000 data, contig 2.6"/>
    <property type="match status" value="1"/>
</dbReference>
<accession>A0A9W8X7J9</accession>
<dbReference type="GO" id="GO:0042162">
    <property type="term" value="F:telomeric DNA binding"/>
    <property type="evidence" value="ECO:0007669"/>
    <property type="project" value="TreeGrafter"/>
</dbReference>
<evidence type="ECO:0000256" key="1">
    <source>
        <dbReference type="ARBA" id="ARBA00006133"/>
    </source>
</evidence>
<evidence type="ECO:0000313" key="4">
    <source>
        <dbReference type="EMBL" id="KAJ4343025.1"/>
    </source>
</evidence>
<dbReference type="EMBL" id="JAPEUV010000004">
    <property type="protein sequence ID" value="KAJ4343025.1"/>
    <property type="molecule type" value="Genomic_DNA"/>
</dbReference>
<feature type="compositionally biased region" description="Low complexity" evidence="2">
    <location>
        <begin position="518"/>
        <end position="527"/>
    </location>
</feature>
<feature type="compositionally biased region" description="Polar residues" evidence="2">
    <location>
        <begin position="498"/>
        <end position="512"/>
    </location>
</feature>
<dbReference type="Proteomes" id="UP001140562">
    <property type="component" value="Unassembled WGS sequence"/>
</dbReference>
<gene>
    <name evidence="4" type="primary">TEL2</name>
    <name evidence="4" type="ORF">N0V87_000743</name>
</gene>
<protein>
    <submittedName>
        <fullName evidence="4">Telomere binding protein</fullName>
    </submittedName>
</protein>
<dbReference type="InterPro" id="IPR038528">
    <property type="entry name" value="TEL2_C_sf"/>
</dbReference>